<evidence type="ECO:0000313" key="5">
    <source>
        <dbReference type="EMBL" id="CAB4876866.1"/>
    </source>
</evidence>
<gene>
    <name evidence="2" type="ORF">UFOPK1811_01257</name>
    <name evidence="3" type="ORF">UFOPK2360_00661</name>
    <name evidence="4" type="ORF">UFOPK2922_01078</name>
    <name evidence="5" type="ORF">UFOPK3306_01247</name>
    <name evidence="6" type="ORF">UFOPK4209_00816</name>
</gene>
<proteinExistence type="predicted"/>
<dbReference type="EMBL" id="CAFBPY010000127">
    <property type="protein sequence ID" value="CAB5039032.1"/>
    <property type="molecule type" value="Genomic_DNA"/>
</dbReference>
<dbReference type="AlphaFoldDB" id="A0A6J7SE01"/>
<evidence type="ECO:0000259" key="1">
    <source>
        <dbReference type="Pfam" id="PF24254"/>
    </source>
</evidence>
<dbReference type="EMBL" id="CAEZZS010000053">
    <property type="protein sequence ID" value="CAB4781538.1"/>
    <property type="molecule type" value="Genomic_DNA"/>
</dbReference>
<accession>A0A6J7SE01</accession>
<name>A0A6J7SE01_9ZZZZ</name>
<sequence>MNKMNTLEQAPLTAQDRCDRCGAQAYVRAVLTNGGELMFCSHHHREFATGLKAASIAIHDQSDRITSSANER</sequence>
<dbReference type="EMBL" id="CAFBLI010000133">
    <property type="protein sequence ID" value="CAB4876866.1"/>
    <property type="molecule type" value="Genomic_DNA"/>
</dbReference>
<dbReference type="EMBL" id="CAEZUJ010000078">
    <property type="protein sequence ID" value="CAB4608268.1"/>
    <property type="molecule type" value="Genomic_DNA"/>
</dbReference>
<evidence type="ECO:0000313" key="2">
    <source>
        <dbReference type="EMBL" id="CAB4608268.1"/>
    </source>
</evidence>
<evidence type="ECO:0000313" key="6">
    <source>
        <dbReference type="EMBL" id="CAB5039032.1"/>
    </source>
</evidence>
<evidence type="ECO:0000313" key="3">
    <source>
        <dbReference type="EMBL" id="CAB4682559.1"/>
    </source>
</evidence>
<dbReference type="InterPro" id="IPR055878">
    <property type="entry name" value="DUF7455"/>
</dbReference>
<protein>
    <submittedName>
        <fullName evidence="6">Unannotated protein</fullName>
    </submittedName>
</protein>
<reference evidence="6" key="1">
    <citation type="submission" date="2020-05" db="EMBL/GenBank/DDBJ databases">
        <authorList>
            <person name="Chiriac C."/>
            <person name="Salcher M."/>
            <person name="Ghai R."/>
            <person name="Kavagutti S V."/>
        </authorList>
    </citation>
    <scope>NUCLEOTIDE SEQUENCE</scope>
</reference>
<evidence type="ECO:0000313" key="4">
    <source>
        <dbReference type="EMBL" id="CAB4781538.1"/>
    </source>
</evidence>
<dbReference type="EMBL" id="CAEZXH010000031">
    <property type="protein sequence ID" value="CAB4682559.1"/>
    <property type="molecule type" value="Genomic_DNA"/>
</dbReference>
<dbReference type="Pfam" id="PF24254">
    <property type="entry name" value="DUF7455"/>
    <property type="match status" value="1"/>
</dbReference>
<feature type="domain" description="DUF7455" evidence="1">
    <location>
        <begin position="12"/>
        <end position="65"/>
    </location>
</feature>
<organism evidence="6">
    <name type="scientific">freshwater metagenome</name>
    <dbReference type="NCBI Taxonomy" id="449393"/>
    <lineage>
        <taxon>unclassified sequences</taxon>
        <taxon>metagenomes</taxon>
        <taxon>ecological metagenomes</taxon>
    </lineage>
</organism>